<dbReference type="GO" id="GO:0004715">
    <property type="term" value="F:non-membrane spanning protein tyrosine kinase activity"/>
    <property type="evidence" value="ECO:0007669"/>
    <property type="project" value="UniProtKB-EC"/>
</dbReference>
<dbReference type="EMBL" id="JAUJEA010000006">
    <property type="protein sequence ID" value="MDN5203130.1"/>
    <property type="molecule type" value="Genomic_DNA"/>
</dbReference>
<dbReference type="NCBIfam" id="TIGR01007">
    <property type="entry name" value="eps_fam"/>
    <property type="match status" value="1"/>
</dbReference>
<evidence type="ECO:0000256" key="2">
    <source>
        <dbReference type="ARBA" id="ARBA00011903"/>
    </source>
</evidence>
<name>A0ABT8KUG6_9BACT</name>
<evidence type="ECO:0000256" key="8">
    <source>
        <dbReference type="ARBA" id="ARBA00051245"/>
    </source>
</evidence>
<dbReference type="Pfam" id="PF13614">
    <property type="entry name" value="AAA_31"/>
    <property type="match status" value="1"/>
</dbReference>
<evidence type="ECO:0000259" key="10">
    <source>
        <dbReference type="Pfam" id="PF13614"/>
    </source>
</evidence>
<keyword evidence="12" id="KW-1185">Reference proteome</keyword>
<evidence type="ECO:0000256" key="5">
    <source>
        <dbReference type="ARBA" id="ARBA00022777"/>
    </source>
</evidence>
<evidence type="ECO:0000313" key="11">
    <source>
        <dbReference type="EMBL" id="MDN5203130.1"/>
    </source>
</evidence>
<evidence type="ECO:0000313" key="12">
    <source>
        <dbReference type="Proteomes" id="UP001172082"/>
    </source>
</evidence>
<keyword evidence="9" id="KW-0472">Membrane</keyword>
<evidence type="ECO:0000256" key="6">
    <source>
        <dbReference type="ARBA" id="ARBA00022840"/>
    </source>
</evidence>
<protein>
    <recommendedName>
        <fullName evidence="2">non-specific protein-tyrosine kinase</fullName>
        <ecNumber evidence="2">2.7.10.2</ecNumber>
    </recommendedName>
</protein>
<dbReference type="Proteomes" id="UP001172082">
    <property type="component" value="Unassembled WGS sequence"/>
</dbReference>
<evidence type="ECO:0000256" key="1">
    <source>
        <dbReference type="ARBA" id="ARBA00007316"/>
    </source>
</evidence>
<organism evidence="11 12">
    <name type="scientific">Splendidivirga corallicola</name>
    <dbReference type="NCBI Taxonomy" id="3051826"/>
    <lineage>
        <taxon>Bacteria</taxon>
        <taxon>Pseudomonadati</taxon>
        <taxon>Bacteroidota</taxon>
        <taxon>Cytophagia</taxon>
        <taxon>Cytophagales</taxon>
        <taxon>Splendidivirgaceae</taxon>
        <taxon>Splendidivirga</taxon>
    </lineage>
</organism>
<dbReference type="InterPro" id="IPR025669">
    <property type="entry name" value="AAA_dom"/>
</dbReference>
<feature type="domain" description="AAA" evidence="10">
    <location>
        <begin position="590"/>
        <end position="726"/>
    </location>
</feature>
<sequence length="778" mass="87954">MNNQNSQKKDNFSDIKKIFNKALRSWYLFLIALVIAFTTAYYINKYTQSIYHVSSTVLIKGKSAQSSAAQFLYGSDIAAAGGGEGVESIILQSYPIIKQTITELDFTQQLFVDQEVGPVDLYGKEPAIIEIDSVSKRSFYGSRFIFTIVDEGQFRFYNKNEQDQQYLNKLYEFDKTTDYKGFVFKVRKRNNFNLNDSKDKEHTLVLTHPHNVTMTYTNRLRVKAATPDGSVLEISINGPNIRKEVNFLYKLIEVYRQDELKRKNEIATKTVDFIDDRLRKITDSLYHIEQKKEAYKRRNKSAQMSQSVASLYNRLQDVEDEKVSIESQLNIYSTILNIVNGSGEIGDLTGLRPLIKDNNLQKLIGDIVNEQSKIERATQGQQSVSANPLIGIARDNIDRLKGNIRETVNILNGSITSRYNDVSRRVSRIEGEIYTIPQAERELVDIERLNKISEGLYLLYNQKKAEAEVAKASASNDIQLIDPPMNIGGAITDQDKRNFLVALFLGLTIPLGLIILRDFFNTKISSKEELNDLTQIPQLGMVWKNAKTKDMLTVSKNPKSIVAESFRSLRSNLNFFTADINNKVFVLTSSISGEGKTFCSINLSTVFAFASKKTLLIGADLRRPKIFDDFGLKNDIGLSNYLAGSAFKSEIIQRTEIPNLDIISSGPVPPNPSELLMTPKMGDLIKELKEEYEYIVIDTAPLGLVTDAFILMNHADHTIFLTRQNYTPIEAVKNAQELYQSGKLKKVSLLFNDVKTQANGYKYGYGQGYYAESNGKSN</sequence>
<dbReference type="SUPFAM" id="SSF52540">
    <property type="entry name" value="P-loop containing nucleoside triphosphate hydrolases"/>
    <property type="match status" value="1"/>
</dbReference>
<comment type="catalytic activity">
    <reaction evidence="8">
        <text>L-tyrosyl-[protein] + ATP = O-phospho-L-tyrosyl-[protein] + ADP + H(+)</text>
        <dbReference type="Rhea" id="RHEA:10596"/>
        <dbReference type="Rhea" id="RHEA-COMP:10136"/>
        <dbReference type="Rhea" id="RHEA-COMP:20101"/>
        <dbReference type="ChEBI" id="CHEBI:15378"/>
        <dbReference type="ChEBI" id="CHEBI:30616"/>
        <dbReference type="ChEBI" id="CHEBI:46858"/>
        <dbReference type="ChEBI" id="CHEBI:61978"/>
        <dbReference type="ChEBI" id="CHEBI:456216"/>
        <dbReference type="EC" id="2.7.10.2"/>
    </reaction>
</comment>
<reference evidence="11" key="1">
    <citation type="submission" date="2023-06" db="EMBL/GenBank/DDBJ databases">
        <title>Genomic of Parafulvivirga corallium.</title>
        <authorList>
            <person name="Wang G."/>
        </authorList>
    </citation>
    <scope>NUCLEOTIDE SEQUENCE</scope>
    <source>
        <strain evidence="11">BMA10</strain>
    </source>
</reference>
<dbReference type="InterPro" id="IPR050445">
    <property type="entry name" value="Bact_polysacc_biosynth/exp"/>
</dbReference>
<evidence type="ECO:0000256" key="7">
    <source>
        <dbReference type="ARBA" id="ARBA00023137"/>
    </source>
</evidence>
<keyword evidence="6" id="KW-0067">ATP-binding</keyword>
<dbReference type="Gene3D" id="3.40.50.300">
    <property type="entry name" value="P-loop containing nucleotide triphosphate hydrolases"/>
    <property type="match status" value="1"/>
</dbReference>
<dbReference type="RefSeq" id="WP_346753152.1">
    <property type="nucleotide sequence ID" value="NZ_JAUJEA010000006.1"/>
</dbReference>
<dbReference type="InterPro" id="IPR027417">
    <property type="entry name" value="P-loop_NTPase"/>
</dbReference>
<comment type="caution">
    <text evidence="11">The sequence shown here is derived from an EMBL/GenBank/DDBJ whole genome shotgun (WGS) entry which is preliminary data.</text>
</comment>
<evidence type="ECO:0000256" key="4">
    <source>
        <dbReference type="ARBA" id="ARBA00022741"/>
    </source>
</evidence>
<comment type="similarity">
    <text evidence="1">Belongs to the CpsD/CapB family.</text>
</comment>
<keyword evidence="7" id="KW-0829">Tyrosine-protein kinase</keyword>
<evidence type="ECO:0000256" key="3">
    <source>
        <dbReference type="ARBA" id="ARBA00022679"/>
    </source>
</evidence>
<evidence type="ECO:0000256" key="9">
    <source>
        <dbReference type="SAM" id="Phobius"/>
    </source>
</evidence>
<dbReference type="InterPro" id="IPR005702">
    <property type="entry name" value="Wzc-like_C"/>
</dbReference>
<keyword evidence="9" id="KW-1133">Transmembrane helix</keyword>
<dbReference type="PANTHER" id="PTHR32309:SF13">
    <property type="entry name" value="FERRIC ENTEROBACTIN TRANSPORT PROTEIN FEPE"/>
    <property type="match status" value="1"/>
</dbReference>
<gene>
    <name evidence="11" type="ORF">QQ008_17200</name>
</gene>
<proteinExistence type="inferred from homology"/>
<keyword evidence="3 11" id="KW-0808">Transferase</keyword>
<dbReference type="PANTHER" id="PTHR32309">
    <property type="entry name" value="TYROSINE-PROTEIN KINASE"/>
    <property type="match status" value="1"/>
</dbReference>
<accession>A0ABT8KUG6</accession>
<dbReference type="EC" id="2.7.10.2" evidence="2"/>
<keyword evidence="9" id="KW-0812">Transmembrane</keyword>
<keyword evidence="5" id="KW-0418">Kinase</keyword>
<keyword evidence="4" id="KW-0547">Nucleotide-binding</keyword>
<feature type="transmembrane region" description="Helical" evidence="9">
    <location>
        <begin position="26"/>
        <end position="43"/>
    </location>
</feature>
<dbReference type="CDD" id="cd05387">
    <property type="entry name" value="BY-kinase"/>
    <property type="match status" value="1"/>
</dbReference>